<reference evidence="2 3" key="1">
    <citation type="journal article" date="2018" name="Nat. Ecol. Evol.">
        <title>Pezizomycetes genomes reveal the molecular basis of ectomycorrhizal truffle lifestyle.</title>
        <authorList>
            <person name="Murat C."/>
            <person name="Payen T."/>
            <person name="Noel B."/>
            <person name="Kuo A."/>
            <person name="Morin E."/>
            <person name="Chen J."/>
            <person name="Kohler A."/>
            <person name="Krizsan K."/>
            <person name="Balestrini R."/>
            <person name="Da Silva C."/>
            <person name="Montanini B."/>
            <person name="Hainaut M."/>
            <person name="Levati E."/>
            <person name="Barry K.W."/>
            <person name="Belfiori B."/>
            <person name="Cichocki N."/>
            <person name="Clum A."/>
            <person name="Dockter R.B."/>
            <person name="Fauchery L."/>
            <person name="Guy J."/>
            <person name="Iotti M."/>
            <person name="Le Tacon F."/>
            <person name="Lindquist E.A."/>
            <person name="Lipzen A."/>
            <person name="Malagnac F."/>
            <person name="Mello A."/>
            <person name="Molinier V."/>
            <person name="Miyauchi S."/>
            <person name="Poulain J."/>
            <person name="Riccioni C."/>
            <person name="Rubini A."/>
            <person name="Sitrit Y."/>
            <person name="Splivallo R."/>
            <person name="Traeger S."/>
            <person name="Wang M."/>
            <person name="Zifcakova L."/>
            <person name="Wipf D."/>
            <person name="Zambonelli A."/>
            <person name="Paolocci F."/>
            <person name="Nowrousian M."/>
            <person name="Ottonello S."/>
            <person name="Baldrian P."/>
            <person name="Spatafora J.W."/>
            <person name="Henrissat B."/>
            <person name="Nagy L.G."/>
            <person name="Aury J.M."/>
            <person name="Wincker P."/>
            <person name="Grigoriev I.V."/>
            <person name="Bonfante P."/>
            <person name="Martin F.M."/>
        </authorList>
    </citation>
    <scope>NUCLEOTIDE SEQUENCE [LARGE SCALE GENOMIC DNA]</scope>
    <source>
        <strain evidence="2 3">RN42</strain>
    </source>
</reference>
<evidence type="ECO:0000256" key="1">
    <source>
        <dbReference type="SAM" id="SignalP"/>
    </source>
</evidence>
<protein>
    <submittedName>
        <fullName evidence="2">Uncharacterized protein</fullName>
    </submittedName>
</protein>
<gene>
    <name evidence="2" type="ORF">BJ508DRAFT_304540</name>
</gene>
<proteinExistence type="predicted"/>
<dbReference type="AlphaFoldDB" id="A0A3N4IC52"/>
<feature type="chain" id="PRO_5018218280" evidence="1">
    <location>
        <begin position="20"/>
        <end position="224"/>
    </location>
</feature>
<keyword evidence="1" id="KW-0732">Signal</keyword>
<evidence type="ECO:0000313" key="3">
    <source>
        <dbReference type="Proteomes" id="UP000275078"/>
    </source>
</evidence>
<name>A0A3N4IC52_ASCIM</name>
<feature type="signal peptide" evidence="1">
    <location>
        <begin position="1"/>
        <end position="19"/>
    </location>
</feature>
<accession>A0A3N4IC52</accession>
<dbReference type="Proteomes" id="UP000275078">
    <property type="component" value="Unassembled WGS sequence"/>
</dbReference>
<sequence length="224" mass="25319">MQMRITHVFVSLRLHLVRSSTVPVVTKPFYAAALVLEGYLQGTFEYSDAHQTPHSVHRMERLGLHMTFEKTTHSQSSAKLSFLNSVRKSKASISVPFLELIGPGTYLAGQWSLHVIRRSHFFSACQSQISYFAPYKYDICTCVDYIVQHEELEARLLWVLLHNTSLVITDGEFSVDTDAVLPPVVPPSHVAIQLDGLRGPQSRRARLSNYKLRSWIQAVGSTLH</sequence>
<evidence type="ECO:0000313" key="2">
    <source>
        <dbReference type="EMBL" id="RPA83665.1"/>
    </source>
</evidence>
<dbReference type="EMBL" id="ML119663">
    <property type="protein sequence ID" value="RPA83665.1"/>
    <property type="molecule type" value="Genomic_DNA"/>
</dbReference>
<organism evidence="2 3">
    <name type="scientific">Ascobolus immersus RN42</name>
    <dbReference type="NCBI Taxonomy" id="1160509"/>
    <lineage>
        <taxon>Eukaryota</taxon>
        <taxon>Fungi</taxon>
        <taxon>Dikarya</taxon>
        <taxon>Ascomycota</taxon>
        <taxon>Pezizomycotina</taxon>
        <taxon>Pezizomycetes</taxon>
        <taxon>Pezizales</taxon>
        <taxon>Ascobolaceae</taxon>
        <taxon>Ascobolus</taxon>
    </lineage>
</organism>
<keyword evidence="3" id="KW-1185">Reference proteome</keyword>